<protein>
    <recommendedName>
        <fullName evidence="11">Zn(2)-C6 fungal-type domain-containing protein</fullName>
    </recommendedName>
</protein>
<dbReference type="InterPro" id="IPR036864">
    <property type="entry name" value="Zn2-C6_fun-type_DNA-bd_sf"/>
</dbReference>
<gene>
    <name evidence="9" type="ORF">Clacol_007730</name>
</gene>
<evidence type="ECO:0000313" key="9">
    <source>
        <dbReference type="EMBL" id="GJJ13476.1"/>
    </source>
</evidence>
<dbReference type="AlphaFoldDB" id="A0AAV5AM12"/>
<keyword evidence="3" id="KW-0862">Zinc</keyword>
<evidence type="ECO:0000313" key="10">
    <source>
        <dbReference type="Proteomes" id="UP001050691"/>
    </source>
</evidence>
<dbReference type="GO" id="GO:0005634">
    <property type="term" value="C:nucleus"/>
    <property type="evidence" value="ECO:0007669"/>
    <property type="project" value="UniProtKB-SubCell"/>
</dbReference>
<feature type="compositionally biased region" description="Low complexity" evidence="8">
    <location>
        <begin position="119"/>
        <end position="133"/>
    </location>
</feature>
<feature type="compositionally biased region" description="Basic residues" evidence="8">
    <location>
        <begin position="1"/>
        <end position="11"/>
    </location>
</feature>
<dbReference type="CDD" id="cd00067">
    <property type="entry name" value="GAL4"/>
    <property type="match status" value="1"/>
</dbReference>
<dbReference type="EMBL" id="BPWL01000008">
    <property type="protein sequence ID" value="GJJ13476.1"/>
    <property type="molecule type" value="Genomic_DNA"/>
</dbReference>
<evidence type="ECO:0000256" key="7">
    <source>
        <dbReference type="ARBA" id="ARBA00023242"/>
    </source>
</evidence>
<organism evidence="9 10">
    <name type="scientific">Clathrus columnatus</name>
    <dbReference type="NCBI Taxonomy" id="1419009"/>
    <lineage>
        <taxon>Eukaryota</taxon>
        <taxon>Fungi</taxon>
        <taxon>Dikarya</taxon>
        <taxon>Basidiomycota</taxon>
        <taxon>Agaricomycotina</taxon>
        <taxon>Agaricomycetes</taxon>
        <taxon>Phallomycetidae</taxon>
        <taxon>Phallales</taxon>
        <taxon>Clathraceae</taxon>
        <taxon>Clathrus</taxon>
    </lineage>
</organism>
<dbReference type="GO" id="GO:0000981">
    <property type="term" value="F:DNA-binding transcription factor activity, RNA polymerase II-specific"/>
    <property type="evidence" value="ECO:0007669"/>
    <property type="project" value="InterPro"/>
</dbReference>
<dbReference type="InterPro" id="IPR051615">
    <property type="entry name" value="Transcr_Regulatory_Elem"/>
</dbReference>
<comment type="caution">
    <text evidence="9">The sequence shown here is derived from an EMBL/GenBank/DDBJ whole genome shotgun (WGS) entry which is preliminary data.</text>
</comment>
<dbReference type="PANTHER" id="PTHR31313">
    <property type="entry name" value="TY1 ENHANCER ACTIVATOR"/>
    <property type="match status" value="1"/>
</dbReference>
<keyword evidence="5" id="KW-0238">DNA-binding</keyword>
<keyword evidence="6" id="KW-0804">Transcription</keyword>
<feature type="compositionally biased region" description="Basic and acidic residues" evidence="8">
    <location>
        <begin position="12"/>
        <end position="25"/>
    </location>
</feature>
<dbReference type="SUPFAM" id="SSF57701">
    <property type="entry name" value="Zn2/Cys6 DNA-binding domain"/>
    <property type="match status" value="1"/>
</dbReference>
<dbReference type="Proteomes" id="UP001050691">
    <property type="component" value="Unassembled WGS sequence"/>
</dbReference>
<evidence type="ECO:0000256" key="6">
    <source>
        <dbReference type="ARBA" id="ARBA00023163"/>
    </source>
</evidence>
<keyword evidence="7" id="KW-0539">Nucleus</keyword>
<dbReference type="Gene3D" id="4.10.240.10">
    <property type="entry name" value="Zn(2)-C6 fungal-type DNA-binding domain"/>
    <property type="match status" value="1"/>
</dbReference>
<comment type="subcellular location">
    <subcellularLocation>
        <location evidence="1">Nucleus</location>
    </subcellularLocation>
</comment>
<dbReference type="PANTHER" id="PTHR31313:SF78">
    <property type="entry name" value="TRANSCRIPTION FACTOR DOMAIN-CONTAINING PROTEIN"/>
    <property type="match status" value="1"/>
</dbReference>
<dbReference type="InterPro" id="IPR001138">
    <property type="entry name" value="Zn2Cys6_DnaBD"/>
</dbReference>
<proteinExistence type="predicted"/>
<feature type="region of interest" description="Disordered" evidence="8">
    <location>
        <begin position="1"/>
        <end position="52"/>
    </location>
</feature>
<evidence type="ECO:0000256" key="8">
    <source>
        <dbReference type="SAM" id="MobiDB-lite"/>
    </source>
</evidence>
<keyword evidence="4" id="KW-0805">Transcription regulation</keyword>
<evidence type="ECO:0000256" key="1">
    <source>
        <dbReference type="ARBA" id="ARBA00004123"/>
    </source>
</evidence>
<sequence>MDQKARKRKRRACDPCRKSKSRCEDAGSGVEDDPSRFIETQSTEPVRKRGPPKGYMSALEQRLNNAEAILGAVICSADPRAISLIADLSTDTLACSTLRRIREGEFGPGGRTKGYIRANSSNGSQNNSGNSPPNQLPLYTTDESLLSKLDSGEVFIMLKSSLPLLTHSWLLVLAEFDGPSLEWRDSLSLRLVLGSKNRESTSPQASSSIIELIITAMISEKEEDELLSDSDDIPMRDAEPVTISQTLRGEMSNVPQSLGTISHYTSRGLQYKDRPFWGGTPWRPIQDKVVLKNDK</sequence>
<keyword evidence="2" id="KW-0479">Metal-binding</keyword>
<dbReference type="GO" id="GO:0003677">
    <property type="term" value="F:DNA binding"/>
    <property type="evidence" value="ECO:0007669"/>
    <property type="project" value="UniProtKB-KW"/>
</dbReference>
<keyword evidence="10" id="KW-1185">Reference proteome</keyword>
<evidence type="ECO:0000256" key="3">
    <source>
        <dbReference type="ARBA" id="ARBA00022833"/>
    </source>
</evidence>
<evidence type="ECO:0000256" key="4">
    <source>
        <dbReference type="ARBA" id="ARBA00023015"/>
    </source>
</evidence>
<accession>A0AAV5AM12</accession>
<dbReference type="GO" id="GO:0008270">
    <property type="term" value="F:zinc ion binding"/>
    <property type="evidence" value="ECO:0007669"/>
    <property type="project" value="InterPro"/>
</dbReference>
<evidence type="ECO:0000256" key="2">
    <source>
        <dbReference type="ARBA" id="ARBA00022723"/>
    </source>
</evidence>
<evidence type="ECO:0000256" key="5">
    <source>
        <dbReference type="ARBA" id="ARBA00023125"/>
    </source>
</evidence>
<name>A0AAV5AM12_9AGAM</name>
<reference evidence="9" key="1">
    <citation type="submission" date="2021-10" db="EMBL/GenBank/DDBJ databases">
        <title>De novo Genome Assembly of Clathrus columnatus (Basidiomycota, Fungi) Using Illumina and Nanopore Sequence Data.</title>
        <authorList>
            <person name="Ogiso-Tanaka E."/>
            <person name="Itagaki H."/>
            <person name="Hosoya T."/>
            <person name="Hosaka K."/>
        </authorList>
    </citation>
    <scope>NUCLEOTIDE SEQUENCE</scope>
    <source>
        <strain evidence="9">MO-923</strain>
    </source>
</reference>
<evidence type="ECO:0008006" key="11">
    <source>
        <dbReference type="Google" id="ProtNLM"/>
    </source>
</evidence>
<feature type="region of interest" description="Disordered" evidence="8">
    <location>
        <begin position="109"/>
        <end position="138"/>
    </location>
</feature>